<evidence type="ECO:0000256" key="2">
    <source>
        <dbReference type="ARBA" id="ARBA00022857"/>
    </source>
</evidence>
<evidence type="ECO:0000256" key="1">
    <source>
        <dbReference type="ARBA" id="ARBA00006328"/>
    </source>
</evidence>
<reference evidence="4 5" key="1">
    <citation type="submission" date="2024-01" db="EMBL/GenBank/DDBJ databases">
        <title>Comparative genomics of Cryptococcus and Kwoniella reveals pathogenesis evolution and contrasting modes of karyotype evolution via chromosome fusion or intercentromeric recombination.</title>
        <authorList>
            <person name="Coelho M.A."/>
            <person name="David-Palma M."/>
            <person name="Shea T."/>
            <person name="Bowers K."/>
            <person name="McGinley-Smith S."/>
            <person name="Mohammad A.W."/>
            <person name="Gnirke A."/>
            <person name="Yurkov A.M."/>
            <person name="Nowrousian M."/>
            <person name="Sun S."/>
            <person name="Cuomo C.A."/>
            <person name="Heitman J."/>
        </authorList>
    </citation>
    <scope>NUCLEOTIDE SEQUENCE [LARGE SCALE GENOMIC DNA]</scope>
    <source>
        <strain evidence="4 5">PYCC6329</strain>
    </source>
</reference>
<dbReference type="Gene3D" id="3.90.25.10">
    <property type="entry name" value="UDP-galactose 4-epimerase, domain 1"/>
    <property type="match status" value="1"/>
</dbReference>
<keyword evidence="5" id="KW-1185">Reference proteome</keyword>
<dbReference type="AlphaFoldDB" id="A0AAX4KK97"/>
<dbReference type="InterPro" id="IPR008030">
    <property type="entry name" value="NmrA-like"/>
</dbReference>
<dbReference type="PANTHER" id="PTHR42748">
    <property type="entry name" value="NITROGEN METABOLITE REPRESSION PROTEIN NMRA FAMILY MEMBER"/>
    <property type="match status" value="1"/>
</dbReference>
<protein>
    <recommendedName>
        <fullName evidence="3">NmrA-like domain-containing protein</fullName>
    </recommendedName>
</protein>
<sequence length="286" mass="31831">MSSQGKNFVIFGATGKQGSAAVQWLTKSGTDNIIYAITRDPSSAKAQSLATLPHVQVIQGDSSDPEKAFAQVNGTVDGVFFAPVGFDAKDQIKEGKQMIDLAGKSGVGYLVFSSTDFSGHREDVTGIEAIEAKKVIEDYLISSFVKYTILRPVGFLENLFFPGYADAIPHFWPRQLIKSGIASSDIGRAVSEVLLNPAYFEGKIIGLSGYEGSPQDWMHVWEKVTGEDLRKREKKMNSEMSEEKMKMLKFIMFNENDARVERTRAFFPWVMDLQTFLEDAKARKPM</sequence>
<dbReference type="Proteomes" id="UP001358614">
    <property type="component" value="Chromosome 1"/>
</dbReference>
<accession>A0AAX4KK97</accession>
<evidence type="ECO:0000313" key="5">
    <source>
        <dbReference type="Proteomes" id="UP001358614"/>
    </source>
</evidence>
<feature type="domain" description="NmrA-like" evidence="3">
    <location>
        <begin position="6"/>
        <end position="233"/>
    </location>
</feature>
<comment type="similarity">
    <text evidence="1">Belongs to the NmrA-type oxidoreductase family.</text>
</comment>
<dbReference type="InterPro" id="IPR036291">
    <property type="entry name" value="NAD(P)-bd_dom_sf"/>
</dbReference>
<organism evidence="4 5">
    <name type="scientific">Kwoniella europaea PYCC6329</name>
    <dbReference type="NCBI Taxonomy" id="1423913"/>
    <lineage>
        <taxon>Eukaryota</taxon>
        <taxon>Fungi</taxon>
        <taxon>Dikarya</taxon>
        <taxon>Basidiomycota</taxon>
        <taxon>Agaricomycotina</taxon>
        <taxon>Tremellomycetes</taxon>
        <taxon>Tremellales</taxon>
        <taxon>Cryptococcaceae</taxon>
        <taxon>Kwoniella</taxon>
    </lineage>
</organism>
<dbReference type="Gene3D" id="3.40.50.720">
    <property type="entry name" value="NAD(P)-binding Rossmann-like Domain"/>
    <property type="match status" value="1"/>
</dbReference>
<proteinExistence type="inferred from homology"/>
<gene>
    <name evidence="4" type="ORF">V865_004954</name>
</gene>
<name>A0AAX4KK97_9TREE</name>
<dbReference type="PANTHER" id="PTHR42748:SF7">
    <property type="entry name" value="NMRA LIKE REDOX SENSOR 1-RELATED"/>
    <property type="match status" value="1"/>
</dbReference>
<dbReference type="GO" id="GO:0005634">
    <property type="term" value="C:nucleus"/>
    <property type="evidence" value="ECO:0007669"/>
    <property type="project" value="TreeGrafter"/>
</dbReference>
<dbReference type="KEGG" id="ker:91103755"/>
<dbReference type="SUPFAM" id="SSF51735">
    <property type="entry name" value="NAD(P)-binding Rossmann-fold domains"/>
    <property type="match status" value="1"/>
</dbReference>
<dbReference type="EMBL" id="CP144089">
    <property type="protein sequence ID" value="WWD06857.1"/>
    <property type="molecule type" value="Genomic_DNA"/>
</dbReference>
<dbReference type="Pfam" id="PF05368">
    <property type="entry name" value="NmrA"/>
    <property type="match status" value="1"/>
</dbReference>
<dbReference type="InterPro" id="IPR051164">
    <property type="entry name" value="NmrA-like_oxidored"/>
</dbReference>
<evidence type="ECO:0000259" key="3">
    <source>
        <dbReference type="Pfam" id="PF05368"/>
    </source>
</evidence>
<dbReference type="GeneID" id="91103755"/>
<dbReference type="RefSeq" id="XP_066084824.1">
    <property type="nucleotide sequence ID" value="XM_066228727.1"/>
</dbReference>
<keyword evidence="2" id="KW-0521">NADP</keyword>
<evidence type="ECO:0000313" key="4">
    <source>
        <dbReference type="EMBL" id="WWD06857.1"/>
    </source>
</evidence>